<organism evidence="1 2">
    <name type="scientific">Apiospora hydei</name>
    <dbReference type="NCBI Taxonomy" id="1337664"/>
    <lineage>
        <taxon>Eukaryota</taxon>
        <taxon>Fungi</taxon>
        <taxon>Dikarya</taxon>
        <taxon>Ascomycota</taxon>
        <taxon>Pezizomycotina</taxon>
        <taxon>Sordariomycetes</taxon>
        <taxon>Xylariomycetidae</taxon>
        <taxon>Amphisphaeriales</taxon>
        <taxon>Apiosporaceae</taxon>
        <taxon>Apiospora</taxon>
    </lineage>
</organism>
<dbReference type="EMBL" id="JAQQWN010000009">
    <property type="protein sequence ID" value="KAK8065812.1"/>
    <property type="molecule type" value="Genomic_DNA"/>
</dbReference>
<reference evidence="1 2" key="1">
    <citation type="submission" date="2023-01" db="EMBL/GenBank/DDBJ databases">
        <title>Analysis of 21 Apiospora genomes using comparative genomics revels a genus with tremendous synthesis potential of carbohydrate active enzymes and secondary metabolites.</title>
        <authorList>
            <person name="Sorensen T."/>
        </authorList>
    </citation>
    <scope>NUCLEOTIDE SEQUENCE [LARGE SCALE GENOMIC DNA]</scope>
    <source>
        <strain evidence="1 2">CBS 114990</strain>
    </source>
</reference>
<gene>
    <name evidence="1" type="ORF">PG997_012559</name>
</gene>
<dbReference type="Proteomes" id="UP001433268">
    <property type="component" value="Unassembled WGS sequence"/>
</dbReference>
<dbReference type="RefSeq" id="XP_066662565.1">
    <property type="nucleotide sequence ID" value="XM_066816873.1"/>
</dbReference>
<evidence type="ECO:0000313" key="1">
    <source>
        <dbReference type="EMBL" id="KAK8065812.1"/>
    </source>
</evidence>
<keyword evidence="2" id="KW-1185">Reference proteome</keyword>
<dbReference type="GeneID" id="92049933"/>
<comment type="caution">
    <text evidence="1">The sequence shown here is derived from an EMBL/GenBank/DDBJ whole genome shotgun (WGS) entry which is preliminary data.</text>
</comment>
<protein>
    <submittedName>
        <fullName evidence="1">Uncharacterized protein</fullName>
    </submittedName>
</protein>
<accession>A0ABR1V4H2</accession>
<sequence length="64" mass="6591">MACMKFAQEQLFVRCIDGAEPPGSNLQQGSGDPVVNLVVAGMFAGGSEAAKDSAISMTKALICQ</sequence>
<name>A0ABR1V4H2_9PEZI</name>
<proteinExistence type="predicted"/>
<evidence type="ECO:0000313" key="2">
    <source>
        <dbReference type="Proteomes" id="UP001433268"/>
    </source>
</evidence>